<proteinExistence type="predicted"/>
<organism evidence="1 2">
    <name type="scientific">Rhynchophorus ferrugineus</name>
    <name type="common">Red palm weevil</name>
    <name type="synonym">Curculio ferrugineus</name>
    <dbReference type="NCBI Taxonomy" id="354439"/>
    <lineage>
        <taxon>Eukaryota</taxon>
        <taxon>Metazoa</taxon>
        <taxon>Ecdysozoa</taxon>
        <taxon>Arthropoda</taxon>
        <taxon>Hexapoda</taxon>
        <taxon>Insecta</taxon>
        <taxon>Pterygota</taxon>
        <taxon>Neoptera</taxon>
        <taxon>Endopterygota</taxon>
        <taxon>Coleoptera</taxon>
        <taxon>Polyphaga</taxon>
        <taxon>Cucujiformia</taxon>
        <taxon>Curculionidae</taxon>
        <taxon>Dryophthorinae</taxon>
        <taxon>Rhynchophorus</taxon>
    </lineage>
</organism>
<sequence>MGANVCCTSAVYLHLQRHFPLHYITRLIDFVLTRESEVDLNQESKAVDKCLNPRLQTSGELKKEGVYVIIIKYGSTINVNLSM</sequence>
<comment type="caution">
    <text evidence="1">The sequence shown here is derived from an EMBL/GenBank/DDBJ whole genome shotgun (WGS) entry which is preliminary data.</text>
</comment>
<name>A0A834IEG6_RHYFE</name>
<protein>
    <submittedName>
        <fullName evidence="1">Uncharacterized protein</fullName>
    </submittedName>
</protein>
<keyword evidence="2" id="KW-1185">Reference proteome</keyword>
<dbReference type="AlphaFoldDB" id="A0A834IEG6"/>
<evidence type="ECO:0000313" key="2">
    <source>
        <dbReference type="Proteomes" id="UP000625711"/>
    </source>
</evidence>
<reference evidence="1" key="1">
    <citation type="submission" date="2020-08" db="EMBL/GenBank/DDBJ databases">
        <title>Genome sequencing and assembly of the red palm weevil Rhynchophorus ferrugineus.</title>
        <authorList>
            <person name="Dias G.B."/>
            <person name="Bergman C.M."/>
            <person name="Manee M."/>
        </authorList>
    </citation>
    <scope>NUCLEOTIDE SEQUENCE</scope>
    <source>
        <strain evidence="1">AA-2017</strain>
        <tissue evidence="1">Whole larva</tissue>
    </source>
</reference>
<accession>A0A834IEG6</accession>
<dbReference type="Proteomes" id="UP000625711">
    <property type="component" value="Unassembled WGS sequence"/>
</dbReference>
<evidence type="ECO:0000313" key="1">
    <source>
        <dbReference type="EMBL" id="KAF7272412.1"/>
    </source>
</evidence>
<dbReference type="EMBL" id="JAACXV010013769">
    <property type="protein sequence ID" value="KAF7272412.1"/>
    <property type="molecule type" value="Genomic_DNA"/>
</dbReference>
<gene>
    <name evidence="1" type="ORF">GWI33_014799</name>
</gene>